<evidence type="ECO:0000313" key="4">
    <source>
        <dbReference type="EMBL" id="KAL0579518.1"/>
    </source>
</evidence>
<keyword evidence="2" id="KW-0472">Membrane</keyword>
<comment type="caution">
    <text evidence="3">The sequence shown here is derived from an EMBL/GenBank/DDBJ whole genome shotgun (WGS) entry which is preliminary data.</text>
</comment>
<protein>
    <submittedName>
        <fullName evidence="3">Uncharacterized protein</fullName>
    </submittedName>
</protein>
<organism evidence="3 5">
    <name type="scientific">Marasmius crinis-equi</name>
    <dbReference type="NCBI Taxonomy" id="585013"/>
    <lineage>
        <taxon>Eukaryota</taxon>
        <taxon>Fungi</taxon>
        <taxon>Dikarya</taxon>
        <taxon>Basidiomycota</taxon>
        <taxon>Agaricomycotina</taxon>
        <taxon>Agaricomycetes</taxon>
        <taxon>Agaricomycetidae</taxon>
        <taxon>Agaricales</taxon>
        <taxon>Marasmiineae</taxon>
        <taxon>Marasmiaceae</taxon>
        <taxon>Marasmius</taxon>
    </lineage>
</organism>
<evidence type="ECO:0000313" key="3">
    <source>
        <dbReference type="EMBL" id="KAL0579511.1"/>
    </source>
</evidence>
<dbReference type="Proteomes" id="UP001465976">
    <property type="component" value="Unassembled WGS sequence"/>
</dbReference>
<feature type="compositionally biased region" description="Low complexity" evidence="1">
    <location>
        <begin position="168"/>
        <end position="180"/>
    </location>
</feature>
<name>A0ABR3FVH6_9AGAR</name>
<reference evidence="3 5" key="1">
    <citation type="submission" date="2024-02" db="EMBL/GenBank/DDBJ databases">
        <title>A draft genome for the cacao thread blight pathogen Marasmius crinis-equi.</title>
        <authorList>
            <person name="Cohen S.P."/>
            <person name="Baruah I.K."/>
            <person name="Amoako-Attah I."/>
            <person name="Bukari Y."/>
            <person name="Meinhardt L.W."/>
            <person name="Bailey B.A."/>
        </authorList>
    </citation>
    <scope>NUCLEOTIDE SEQUENCE [LARGE SCALE GENOMIC DNA]</scope>
    <source>
        <strain evidence="3 5">GH-76</strain>
    </source>
</reference>
<dbReference type="EMBL" id="JBAHYK010000057">
    <property type="protein sequence ID" value="KAL0579518.1"/>
    <property type="molecule type" value="Genomic_DNA"/>
</dbReference>
<keyword evidence="5" id="KW-1185">Reference proteome</keyword>
<evidence type="ECO:0000256" key="2">
    <source>
        <dbReference type="SAM" id="Phobius"/>
    </source>
</evidence>
<accession>A0ABR3FVH6</accession>
<evidence type="ECO:0000256" key="1">
    <source>
        <dbReference type="SAM" id="MobiDB-lite"/>
    </source>
</evidence>
<evidence type="ECO:0000313" key="5">
    <source>
        <dbReference type="Proteomes" id="UP001465976"/>
    </source>
</evidence>
<gene>
    <name evidence="3" type="ORF">V5O48_002496</name>
    <name evidence="4" type="ORF">V5O48_002504</name>
</gene>
<feature type="region of interest" description="Disordered" evidence="1">
    <location>
        <begin position="136"/>
        <end position="210"/>
    </location>
</feature>
<sequence>MTNDSDAPASGQDANAKFHQINVGLIVGLVIVLIFIIILALLVYLRRRKRMLNERPKTRSLHPYARLSEGTEKEDLEFGCKGEQHEEEEVAKVRQDWVKEDLSGTDGRARIQKIGSGAPETLGLLSEGHLRFSNPPSVIAAPHFRSHSRSNSTERIYQRPGGPRAPTSSPSLRSVVARPSVSPPPPISNSRLPPPLPPPSLPLPPVPALTGSVTESRTSLLYIPNPFADPVGTAMSTNSFYARSEGSHEDFTMFVQVDAAEAYKPAVVNASSGDQPLMVGKAVKVMYT</sequence>
<feature type="compositionally biased region" description="Pro residues" evidence="1">
    <location>
        <begin position="181"/>
        <end position="207"/>
    </location>
</feature>
<keyword evidence="2" id="KW-0812">Transmembrane</keyword>
<proteinExistence type="predicted"/>
<feature type="transmembrane region" description="Helical" evidence="2">
    <location>
        <begin position="20"/>
        <end position="45"/>
    </location>
</feature>
<dbReference type="EMBL" id="JBAHYK010000057">
    <property type="protein sequence ID" value="KAL0579511.1"/>
    <property type="molecule type" value="Genomic_DNA"/>
</dbReference>
<keyword evidence="2" id="KW-1133">Transmembrane helix</keyword>